<proteinExistence type="predicted"/>
<organism evidence="3 4">
    <name type="scientific">Paeniglutamicibacter gangotriensis</name>
    <dbReference type="NCBI Taxonomy" id="254787"/>
    <lineage>
        <taxon>Bacteria</taxon>
        <taxon>Bacillati</taxon>
        <taxon>Actinomycetota</taxon>
        <taxon>Actinomycetes</taxon>
        <taxon>Micrococcales</taxon>
        <taxon>Micrococcaceae</taxon>
        <taxon>Paeniglutamicibacter</taxon>
    </lineage>
</organism>
<dbReference type="Pfam" id="PF00857">
    <property type="entry name" value="Isochorismatase"/>
    <property type="match status" value="1"/>
</dbReference>
<feature type="domain" description="Isochorismatase-like" evidence="2">
    <location>
        <begin position="11"/>
        <end position="174"/>
    </location>
</feature>
<dbReference type="InterPro" id="IPR036380">
    <property type="entry name" value="Isochorismatase-like_sf"/>
</dbReference>
<name>A0A5B0ELF6_9MICC</name>
<accession>A0A5B0ELF6</accession>
<dbReference type="Proteomes" id="UP000323856">
    <property type="component" value="Unassembled WGS sequence"/>
</dbReference>
<dbReference type="RefSeq" id="WP_149618879.1">
    <property type="nucleotide sequence ID" value="NZ_VOBL01000004.1"/>
</dbReference>
<dbReference type="GO" id="GO:0016787">
    <property type="term" value="F:hydrolase activity"/>
    <property type="evidence" value="ECO:0007669"/>
    <property type="project" value="UniProtKB-KW"/>
</dbReference>
<keyword evidence="1 3" id="KW-0378">Hydrolase</keyword>
<dbReference type="AlphaFoldDB" id="A0A5B0ELF6"/>
<dbReference type="CDD" id="cd00431">
    <property type="entry name" value="cysteine_hydrolases"/>
    <property type="match status" value="1"/>
</dbReference>
<dbReference type="OrthoDB" id="4832958at2"/>
<reference evidence="3 4" key="1">
    <citation type="submission" date="2019-07" db="EMBL/GenBank/DDBJ databases">
        <title>Analysis of the biochemical properties, biological activity and biotechnological potential of siderophores and biosurfactants produced by Antarctic psychrotolerant bacteria.</title>
        <authorList>
            <person name="Styczynski M."/>
            <person name="Krucon T."/>
            <person name="Decewicz P."/>
            <person name="Dziewit L."/>
        </authorList>
    </citation>
    <scope>NUCLEOTIDE SEQUENCE [LARGE SCALE GENOMIC DNA]</scope>
    <source>
        <strain evidence="3 4">ANT_H27</strain>
    </source>
</reference>
<dbReference type="InterPro" id="IPR000868">
    <property type="entry name" value="Isochorismatase-like_dom"/>
</dbReference>
<dbReference type="Gene3D" id="3.40.50.850">
    <property type="entry name" value="Isochorismatase-like"/>
    <property type="match status" value="1"/>
</dbReference>
<dbReference type="SUPFAM" id="SSF52499">
    <property type="entry name" value="Isochorismatase-like hydrolases"/>
    <property type="match status" value="1"/>
</dbReference>
<dbReference type="EMBL" id="VOBL01000004">
    <property type="protein sequence ID" value="KAA0978580.1"/>
    <property type="molecule type" value="Genomic_DNA"/>
</dbReference>
<evidence type="ECO:0000313" key="3">
    <source>
        <dbReference type="EMBL" id="KAA0978580.1"/>
    </source>
</evidence>
<dbReference type="PANTHER" id="PTHR43540:SF6">
    <property type="entry name" value="ISOCHORISMATASE-LIKE DOMAIN-CONTAINING PROTEIN"/>
    <property type="match status" value="1"/>
</dbReference>
<comment type="caution">
    <text evidence="3">The sequence shown here is derived from an EMBL/GenBank/DDBJ whole genome shotgun (WGS) entry which is preliminary data.</text>
</comment>
<dbReference type="InterPro" id="IPR050272">
    <property type="entry name" value="Isochorismatase-like_hydrls"/>
</dbReference>
<dbReference type="PANTHER" id="PTHR43540">
    <property type="entry name" value="PEROXYUREIDOACRYLATE/UREIDOACRYLATE AMIDOHYDROLASE-RELATED"/>
    <property type="match status" value="1"/>
</dbReference>
<evidence type="ECO:0000313" key="4">
    <source>
        <dbReference type="Proteomes" id="UP000323856"/>
    </source>
</evidence>
<sequence>MQDIQKPSGHTALLVIDMQNAFFEDPALAAQRENLVRHCNELARSALFLGQPVYNIRTVHQRDKSTWTLNMLDDDQGFLFEGSEPAKNLQCLEIQEATEVIKLRDSAFWQTDLRERLARDGVESLVIAGVSSHTCIASTAADAYAANLRVWLASDAIASADSDLAATTLELLNKEYRQKLVSTATLLSARKPLDSRHDHDKDAGFPI</sequence>
<protein>
    <submittedName>
        <fullName evidence="3">Cysteine hydrolase</fullName>
    </submittedName>
</protein>
<gene>
    <name evidence="3" type="ORF">FQ154_04915</name>
</gene>
<evidence type="ECO:0000256" key="1">
    <source>
        <dbReference type="ARBA" id="ARBA00022801"/>
    </source>
</evidence>
<evidence type="ECO:0000259" key="2">
    <source>
        <dbReference type="Pfam" id="PF00857"/>
    </source>
</evidence>